<dbReference type="PANTHER" id="PTHR32089">
    <property type="entry name" value="METHYL-ACCEPTING CHEMOTAXIS PROTEIN MCPB"/>
    <property type="match status" value="1"/>
</dbReference>
<evidence type="ECO:0000313" key="5">
    <source>
        <dbReference type="EMBL" id="SFC22200.1"/>
    </source>
</evidence>
<dbReference type="SMART" id="SM00065">
    <property type="entry name" value="GAF"/>
    <property type="match status" value="2"/>
</dbReference>
<evidence type="ECO:0000256" key="1">
    <source>
        <dbReference type="ARBA" id="ARBA00023224"/>
    </source>
</evidence>
<dbReference type="SUPFAM" id="SSF58104">
    <property type="entry name" value="Methyl-accepting chemotaxis protein (MCP) signaling domain"/>
    <property type="match status" value="1"/>
</dbReference>
<dbReference type="InterPro" id="IPR004089">
    <property type="entry name" value="MCPsignal_dom"/>
</dbReference>
<dbReference type="GO" id="GO:0016020">
    <property type="term" value="C:membrane"/>
    <property type="evidence" value="ECO:0007669"/>
    <property type="project" value="InterPro"/>
</dbReference>
<dbReference type="Proteomes" id="UP000199022">
    <property type="component" value="Unassembled WGS sequence"/>
</dbReference>
<dbReference type="PANTHER" id="PTHR32089:SF112">
    <property type="entry name" value="LYSOZYME-LIKE PROTEIN-RELATED"/>
    <property type="match status" value="1"/>
</dbReference>
<dbReference type="GO" id="GO:0007165">
    <property type="term" value="P:signal transduction"/>
    <property type="evidence" value="ECO:0007669"/>
    <property type="project" value="UniProtKB-KW"/>
</dbReference>
<keyword evidence="1 2" id="KW-0807">Transducer</keyword>
<dbReference type="InterPro" id="IPR003018">
    <property type="entry name" value="GAF"/>
</dbReference>
<dbReference type="Gene3D" id="3.30.450.40">
    <property type="match status" value="2"/>
</dbReference>
<feature type="domain" description="Methyl-accepting transducer" evidence="4">
    <location>
        <begin position="372"/>
        <end position="533"/>
    </location>
</feature>
<evidence type="ECO:0000256" key="2">
    <source>
        <dbReference type="PROSITE-ProRule" id="PRU00284"/>
    </source>
</evidence>
<accession>A0A1I1HMB3</accession>
<feature type="region of interest" description="Disordered" evidence="3">
    <location>
        <begin position="1"/>
        <end position="35"/>
    </location>
</feature>
<dbReference type="SUPFAM" id="SSF55781">
    <property type="entry name" value="GAF domain-like"/>
    <property type="match status" value="2"/>
</dbReference>
<dbReference type="Pfam" id="PF13185">
    <property type="entry name" value="GAF_2"/>
    <property type="match status" value="2"/>
</dbReference>
<dbReference type="Gene3D" id="1.10.287.950">
    <property type="entry name" value="Methyl-accepting chemotaxis protein"/>
    <property type="match status" value="1"/>
</dbReference>
<dbReference type="EMBL" id="FOMD01000001">
    <property type="protein sequence ID" value="SFC22200.1"/>
    <property type="molecule type" value="Genomic_DNA"/>
</dbReference>
<sequence length="533" mass="55075">MADNPVVRQPSRAPAPRSTVFASRTARTTDPEPVDAASDVDAVTAVVTALAAATDLQGAVVAAMTAVREAFGYAYASHWVVDPADGALHFSSESGSVSPEFAAVTARATFPKGVGLSGRAWATGDLVFTSDLGSVTDCVRAPVAQRVGVRSGICFPLVSDGVVTGTMDFFCMKELTPDPRRLRTLRCVGTLVSQSIARFAAVEADRKTAQDVAAVTAVLQQLTTATDADAALRIALDTVRTGFGWAYGSFWRVDPAAGVLRFARESGDAGPEFRAVTLAATFAPGVGLSGRTWRSRDLLFVPDLGEMTDCVRAPVAQRAGVRSGVCLPVVCGGEVIGTMDFFATWTMVLSPGREAALRNTAYLLGQALDRIAATERLAAAGKELVASIEEVERNVLSATTVATEGRSLAEAANRAVALLGESSQQVGQVAHTIGGIAAQTNLLALNATIEAARAGEAGRGFAVVAGEVKELARETAAATTDVGDRIGAIQEQVDAVVASLASIGGVIETINETQAVIGGVLTEQVAVTRAIVG</sequence>
<evidence type="ECO:0000313" key="6">
    <source>
        <dbReference type="Proteomes" id="UP000199022"/>
    </source>
</evidence>
<dbReference type="OrthoDB" id="5241933at2"/>
<dbReference type="SMART" id="SM00283">
    <property type="entry name" value="MA"/>
    <property type="match status" value="1"/>
</dbReference>
<dbReference type="AlphaFoldDB" id="A0A1I1HMB3"/>
<reference evidence="6" key="1">
    <citation type="submission" date="2016-10" db="EMBL/GenBank/DDBJ databases">
        <authorList>
            <person name="Varghese N."/>
            <person name="Submissions S."/>
        </authorList>
    </citation>
    <scope>NUCLEOTIDE SEQUENCE [LARGE SCALE GENOMIC DNA]</scope>
    <source>
        <strain evidence="6">DSM 45962</strain>
    </source>
</reference>
<dbReference type="PROSITE" id="PS50111">
    <property type="entry name" value="CHEMOTAXIS_TRANSDUC_2"/>
    <property type="match status" value="1"/>
</dbReference>
<keyword evidence="6" id="KW-1185">Reference proteome</keyword>
<name>A0A1I1HMB3_9ACTN</name>
<dbReference type="InterPro" id="IPR029016">
    <property type="entry name" value="GAF-like_dom_sf"/>
</dbReference>
<dbReference type="Pfam" id="PF00015">
    <property type="entry name" value="MCPsignal"/>
    <property type="match status" value="1"/>
</dbReference>
<organism evidence="5 6">
    <name type="scientific">Klenkia taihuensis</name>
    <dbReference type="NCBI Taxonomy" id="1225127"/>
    <lineage>
        <taxon>Bacteria</taxon>
        <taxon>Bacillati</taxon>
        <taxon>Actinomycetota</taxon>
        <taxon>Actinomycetes</taxon>
        <taxon>Geodermatophilales</taxon>
        <taxon>Geodermatophilaceae</taxon>
        <taxon>Klenkia</taxon>
    </lineage>
</organism>
<dbReference type="STRING" id="1225127.SAMN05661030_0414"/>
<proteinExistence type="predicted"/>
<evidence type="ECO:0000256" key="3">
    <source>
        <dbReference type="SAM" id="MobiDB-lite"/>
    </source>
</evidence>
<gene>
    <name evidence="5" type="ORF">SAMN05661030_0414</name>
</gene>
<protein>
    <submittedName>
        <fullName evidence="5">Methyl-accepting chemotaxis sensory transducer with GAF sensor</fullName>
    </submittedName>
</protein>
<evidence type="ECO:0000259" key="4">
    <source>
        <dbReference type="PROSITE" id="PS50111"/>
    </source>
</evidence>